<organism evidence="3 4">
    <name type="scientific">Candidatus Phycosocius spiralis</name>
    <dbReference type="NCBI Taxonomy" id="2815099"/>
    <lineage>
        <taxon>Bacteria</taxon>
        <taxon>Pseudomonadati</taxon>
        <taxon>Pseudomonadota</taxon>
        <taxon>Alphaproteobacteria</taxon>
        <taxon>Caulobacterales</taxon>
        <taxon>Caulobacterales incertae sedis</taxon>
        <taxon>Candidatus Phycosocius</taxon>
    </lineage>
</organism>
<name>A0ABQ4PWY9_9PROT</name>
<dbReference type="InterPro" id="IPR004564">
    <property type="entry name" value="OM_lipoprot_carrier_LolA-like"/>
</dbReference>
<evidence type="ECO:0000313" key="3">
    <source>
        <dbReference type="EMBL" id="GIU67188.1"/>
    </source>
</evidence>
<dbReference type="Proteomes" id="UP001161064">
    <property type="component" value="Unassembled WGS sequence"/>
</dbReference>
<accession>A0ABQ4PWY9</accession>
<evidence type="ECO:0008006" key="5">
    <source>
        <dbReference type="Google" id="ProtNLM"/>
    </source>
</evidence>
<comment type="caution">
    <text evidence="3">The sequence shown here is derived from an EMBL/GenBank/DDBJ whole genome shotgun (WGS) entry which is preliminary data.</text>
</comment>
<keyword evidence="1" id="KW-0732">Signal</keyword>
<evidence type="ECO:0000256" key="1">
    <source>
        <dbReference type="ARBA" id="ARBA00022729"/>
    </source>
</evidence>
<protein>
    <recommendedName>
        <fullName evidence="5">Outer membrane lipoprotein carrier protein LolA</fullName>
    </recommendedName>
</protein>
<gene>
    <name evidence="3" type="ORF">PsB1_1342</name>
</gene>
<dbReference type="PANTHER" id="PTHR35869">
    <property type="entry name" value="OUTER-MEMBRANE LIPOPROTEIN CARRIER PROTEIN"/>
    <property type="match status" value="1"/>
</dbReference>
<evidence type="ECO:0000256" key="2">
    <source>
        <dbReference type="SAM" id="MobiDB-lite"/>
    </source>
</evidence>
<dbReference type="CDD" id="cd16325">
    <property type="entry name" value="LolA"/>
    <property type="match status" value="1"/>
</dbReference>
<reference evidence="3" key="2">
    <citation type="journal article" date="2023" name="ISME Commun">
        <title>Characterization of a bloom-associated alphaproteobacterial lineage, 'Candidatus Phycosocius': insights into freshwater algal-bacterial interactions.</title>
        <authorList>
            <person name="Tanabe Y."/>
            <person name="Yamaguchi H."/>
            <person name="Yoshida M."/>
            <person name="Kai A."/>
            <person name="Okazaki Y."/>
        </authorList>
    </citation>
    <scope>NUCLEOTIDE SEQUENCE</scope>
    <source>
        <strain evidence="3">BOTRYCO-1</strain>
    </source>
</reference>
<dbReference type="InterPro" id="IPR029046">
    <property type="entry name" value="LolA/LolB/LppX"/>
</dbReference>
<sequence length="200" mass="22210">MAAATLLLPHGAQAQAIGADQRSAVIVRLSQSINAITRLSGRFRQTNPDGSLVAGRFWLQRPGKVRFEYDAPSPLLLISDGSTVSLQDRKLRTTDRYPLRKTPLYFLLKSNVNLEQDVALTGLVRQGSLLKVTLRDKARQADGELTVIYDEANESLREWTITDRQGRVTQVTLLDPQSKGPIDGSLFQAPGPQKRYDPKN</sequence>
<feature type="region of interest" description="Disordered" evidence="2">
    <location>
        <begin position="175"/>
        <end position="200"/>
    </location>
</feature>
<evidence type="ECO:0000313" key="4">
    <source>
        <dbReference type="Proteomes" id="UP001161064"/>
    </source>
</evidence>
<dbReference type="PANTHER" id="PTHR35869:SF1">
    <property type="entry name" value="OUTER-MEMBRANE LIPOPROTEIN CARRIER PROTEIN"/>
    <property type="match status" value="1"/>
</dbReference>
<reference evidence="3" key="1">
    <citation type="submission" date="2021-05" db="EMBL/GenBank/DDBJ databases">
        <authorList>
            <person name="Tanabe Y."/>
        </authorList>
    </citation>
    <scope>NUCLEOTIDE SEQUENCE</scope>
    <source>
        <strain evidence="3">BOTRYCO-1</strain>
    </source>
</reference>
<dbReference type="Gene3D" id="2.50.20.10">
    <property type="entry name" value="Lipoprotein localisation LolA/LolB/LppX"/>
    <property type="match status" value="1"/>
</dbReference>
<dbReference type="Pfam" id="PF03548">
    <property type="entry name" value="LolA"/>
    <property type="match status" value="1"/>
</dbReference>
<dbReference type="SUPFAM" id="SSF89392">
    <property type="entry name" value="Prokaryotic lipoproteins and lipoprotein localization factors"/>
    <property type="match status" value="1"/>
</dbReference>
<dbReference type="EMBL" id="BPFZ01000007">
    <property type="protein sequence ID" value="GIU67188.1"/>
    <property type="molecule type" value="Genomic_DNA"/>
</dbReference>
<proteinExistence type="predicted"/>
<keyword evidence="4" id="KW-1185">Reference proteome</keyword>